<organism evidence="3 4">
    <name type="scientific">Maritimibacter dapengensis</name>
    <dbReference type="NCBI Taxonomy" id="2836868"/>
    <lineage>
        <taxon>Bacteria</taxon>
        <taxon>Pseudomonadati</taxon>
        <taxon>Pseudomonadota</taxon>
        <taxon>Alphaproteobacteria</taxon>
        <taxon>Rhodobacterales</taxon>
        <taxon>Roseobacteraceae</taxon>
        <taxon>Maritimibacter</taxon>
    </lineage>
</organism>
<sequence length="304" mass="32996">MKRTFDIVLIALTAVTFLGLVLGYAGDLHPFGDSLAVFRAYAGLGLVALGALHLIRRHWVVGAGSVLVGAGVFLSLGFVPLGGAAANATAETKPTYTLYQKNLLFLNSARDELSTDILRRRPDVVTIQEVHKRNARIRNRLTRRMASATYCDFVGVGGVAVFSRWEMIEGTQQCLWGSAVMQVDAPEGPLWVISTHLHWVFPYENAEQVADLVPALAALEGPKVIGGDFNTVPWSDGFRDYAAAADVKRIGRVEVSIVKARGALRVPIDHVLVTGGQGRTELLPLLGSDHRGVWAEFTLPETKN</sequence>
<keyword evidence="3" id="KW-0378">Hydrolase</keyword>
<feature type="transmembrane region" description="Helical" evidence="1">
    <location>
        <begin position="35"/>
        <end position="52"/>
    </location>
</feature>
<keyword evidence="4" id="KW-1185">Reference proteome</keyword>
<dbReference type="EMBL" id="JAHUZE010000002">
    <property type="protein sequence ID" value="MBV7379244.1"/>
    <property type="molecule type" value="Genomic_DNA"/>
</dbReference>
<feature type="transmembrane region" description="Helical" evidence="1">
    <location>
        <begin position="59"/>
        <end position="79"/>
    </location>
</feature>
<evidence type="ECO:0000313" key="3">
    <source>
        <dbReference type="EMBL" id="MBV7379244.1"/>
    </source>
</evidence>
<dbReference type="RefSeq" id="WP_218392386.1">
    <property type="nucleotide sequence ID" value="NZ_JAHUZE010000002.1"/>
</dbReference>
<accession>A0ABS6T2B3</accession>
<evidence type="ECO:0000256" key="1">
    <source>
        <dbReference type="SAM" id="Phobius"/>
    </source>
</evidence>
<keyword evidence="3" id="KW-0255">Endonuclease</keyword>
<protein>
    <submittedName>
        <fullName evidence="3">Endonuclease/exonuclease/phosphatase family protein</fullName>
    </submittedName>
</protein>
<keyword evidence="1" id="KW-0812">Transmembrane</keyword>
<evidence type="ECO:0000259" key="2">
    <source>
        <dbReference type="Pfam" id="PF03372"/>
    </source>
</evidence>
<keyword evidence="1" id="KW-1133">Transmembrane helix</keyword>
<comment type="caution">
    <text evidence="3">The sequence shown here is derived from an EMBL/GenBank/DDBJ whole genome shotgun (WGS) entry which is preliminary data.</text>
</comment>
<dbReference type="Proteomes" id="UP000756530">
    <property type="component" value="Unassembled WGS sequence"/>
</dbReference>
<keyword evidence="1" id="KW-0472">Membrane</keyword>
<dbReference type="InterPro" id="IPR005135">
    <property type="entry name" value="Endo/exonuclease/phosphatase"/>
</dbReference>
<keyword evidence="3" id="KW-0540">Nuclease</keyword>
<proteinExistence type="predicted"/>
<evidence type="ECO:0000313" key="4">
    <source>
        <dbReference type="Proteomes" id="UP000756530"/>
    </source>
</evidence>
<feature type="domain" description="Endonuclease/exonuclease/phosphatase" evidence="2">
    <location>
        <begin position="102"/>
        <end position="290"/>
    </location>
</feature>
<name>A0ABS6T2B3_9RHOB</name>
<dbReference type="GO" id="GO:0004519">
    <property type="term" value="F:endonuclease activity"/>
    <property type="evidence" value="ECO:0007669"/>
    <property type="project" value="UniProtKB-KW"/>
</dbReference>
<reference evidence="3 4" key="1">
    <citation type="submission" date="2021-05" db="EMBL/GenBank/DDBJ databases">
        <title>Culturable bacteria isolated from Daya Bay.</title>
        <authorList>
            <person name="Zheng W."/>
            <person name="Yu S."/>
            <person name="Huang Y."/>
        </authorList>
    </citation>
    <scope>NUCLEOTIDE SEQUENCE [LARGE SCALE GENOMIC DNA]</scope>
    <source>
        <strain evidence="3 4">DP4N28-5</strain>
    </source>
</reference>
<dbReference type="Pfam" id="PF03372">
    <property type="entry name" value="Exo_endo_phos"/>
    <property type="match status" value="1"/>
</dbReference>
<gene>
    <name evidence="3" type="ORF">KJP28_09915</name>
</gene>